<feature type="transmembrane region" description="Helical" evidence="1">
    <location>
        <begin position="21"/>
        <end position="46"/>
    </location>
</feature>
<dbReference type="Proteomes" id="UP000602076">
    <property type="component" value="Unassembled WGS sequence"/>
</dbReference>
<feature type="transmembrane region" description="Helical" evidence="1">
    <location>
        <begin position="310"/>
        <end position="333"/>
    </location>
</feature>
<evidence type="ECO:0000256" key="1">
    <source>
        <dbReference type="SAM" id="Phobius"/>
    </source>
</evidence>
<keyword evidence="1" id="KW-1133">Transmembrane helix</keyword>
<organism evidence="2 3">
    <name type="scientific">Peribacillus faecalis</name>
    <dbReference type="NCBI Taxonomy" id="2772559"/>
    <lineage>
        <taxon>Bacteria</taxon>
        <taxon>Bacillati</taxon>
        <taxon>Bacillota</taxon>
        <taxon>Bacilli</taxon>
        <taxon>Bacillales</taxon>
        <taxon>Bacillaceae</taxon>
        <taxon>Peribacillus</taxon>
    </lineage>
</organism>
<feature type="transmembrane region" description="Helical" evidence="1">
    <location>
        <begin position="354"/>
        <end position="372"/>
    </location>
</feature>
<evidence type="ECO:0000313" key="2">
    <source>
        <dbReference type="EMBL" id="MBD3108931.1"/>
    </source>
</evidence>
<dbReference type="RefSeq" id="WP_190998468.1">
    <property type="nucleotide sequence ID" value="NZ_JACXSI010000024.1"/>
</dbReference>
<feature type="transmembrane region" description="Helical" evidence="1">
    <location>
        <begin position="103"/>
        <end position="126"/>
    </location>
</feature>
<feature type="transmembrane region" description="Helical" evidence="1">
    <location>
        <begin position="167"/>
        <end position="185"/>
    </location>
</feature>
<gene>
    <name evidence="2" type="ORF">IEO70_11215</name>
</gene>
<dbReference type="AlphaFoldDB" id="A0A927CWN0"/>
<dbReference type="EMBL" id="JACXSI010000024">
    <property type="protein sequence ID" value="MBD3108931.1"/>
    <property type="molecule type" value="Genomic_DNA"/>
</dbReference>
<dbReference type="InterPro" id="IPR010288">
    <property type="entry name" value="EcsB_ABC"/>
</dbReference>
<feature type="transmembrane region" description="Helical" evidence="1">
    <location>
        <begin position="284"/>
        <end position="304"/>
    </location>
</feature>
<feature type="transmembrane region" description="Helical" evidence="1">
    <location>
        <begin position="58"/>
        <end position="82"/>
    </location>
</feature>
<comment type="caution">
    <text evidence="2">The sequence shown here is derived from an EMBL/GenBank/DDBJ whole genome shotgun (WGS) entry which is preliminary data.</text>
</comment>
<proteinExistence type="predicted"/>
<evidence type="ECO:0000313" key="3">
    <source>
        <dbReference type="Proteomes" id="UP000602076"/>
    </source>
</evidence>
<keyword evidence="1" id="KW-0812">Transmembrane</keyword>
<accession>A0A927CWN0</accession>
<reference evidence="2" key="1">
    <citation type="submission" date="2020-09" db="EMBL/GenBank/DDBJ databases">
        <title>Bacillus faecalis sp. nov., a moderately halophilic bacterium isolated from cow faeces.</title>
        <authorList>
            <person name="Jiang L."/>
            <person name="Lee J."/>
        </authorList>
    </citation>
    <scope>NUCLEOTIDE SEQUENCE</scope>
    <source>
        <strain evidence="2">AGMB 02131</strain>
    </source>
</reference>
<dbReference type="Pfam" id="PF05975">
    <property type="entry name" value="EcsB"/>
    <property type="match status" value="1"/>
</dbReference>
<keyword evidence="1" id="KW-0472">Membrane</keyword>
<keyword evidence="3" id="KW-1185">Reference proteome</keyword>
<dbReference type="GO" id="GO:0016020">
    <property type="term" value="C:membrane"/>
    <property type="evidence" value="ECO:0007669"/>
    <property type="project" value="InterPro"/>
</dbReference>
<sequence length="377" mass="44170">MSSLHVLFARVRKDYIYQFRIWKNIIDWTVMLYILIPALVAAVIIYRSWWLDLPAWSSFVSLPLIASAVYILSWVGTFRLFVKEADGIFYLKHRSSFIEMKRWAFSYAIVKIVLEIILLVVVLLPFLMKVQRIDLLEFVSLLFYWKGVALFIRALHMKLRFSINGWIQNLMAIFMFVLFFIGNLLIMEMTFVFLGVAGVMLTGITLLFMRPIISTLRFFEEECLLENEQKLRFVSMIFGVSNSVEKPRVIKRRRPLMFRSKIFRKRNAQNGFNELFFKIFIRNFTFVGGYFRLVAVTAGAVILLPPILKAAVGVLFCFFISIWINGAWDKILLANPIGKRYEEHPDYYRAKQKTAWIFTILAAVILCLAYIVSKLLF</sequence>
<protein>
    <submittedName>
        <fullName evidence="2">ABC transporter permease</fullName>
    </submittedName>
</protein>
<feature type="transmembrane region" description="Helical" evidence="1">
    <location>
        <begin position="138"/>
        <end position="155"/>
    </location>
</feature>
<name>A0A927CWN0_9BACI</name>
<feature type="transmembrane region" description="Helical" evidence="1">
    <location>
        <begin position="191"/>
        <end position="209"/>
    </location>
</feature>